<reference evidence="12 13" key="1">
    <citation type="submission" date="2018-04" db="EMBL/GenBank/DDBJ databases">
        <title>Genomic Encyclopedia of Type Strains, Phase IV (KMG-IV): sequencing the most valuable type-strain genomes for metagenomic binning, comparative biology and taxonomic classification.</title>
        <authorList>
            <person name="Goeker M."/>
        </authorList>
    </citation>
    <scope>NUCLEOTIDE SEQUENCE [LARGE SCALE GENOMIC DNA]</scope>
    <source>
        <strain evidence="12 13">DSM 14823</strain>
    </source>
</reference>
<evidence type="ECO:0000256" key="1">
    <source>
        <dbReference type="ARBA" id="ARBA00000085"/>
    </source>
</evidence>
<dbReference type="SUPFAM" id="SSF55785">
    <property type="entry name" value="PYP-like sensor domain (PAS domain)"/>
    <property type="match status" value="5"/>
</dbReference>
<name>A0A2U1B8J5_9BACT</name>
<dbReference type="InterPro" id="IPR011006">
    <property type="entry name" value="CheY-like_superfamily"/>
</dbReference>
<dbReference type="PROSITE" id="PS50109">
    <property type="entry name" value="HIS_KIN"/>
    <property type="match status" value="1"/>
</dbReference>
<dbReference type="Gene3D" id="3.40.50.2300">
    <property type="match status" value="1"/>
</dbReference>
<keyword evidence="8" id="KW-0812">Transmembrane</keyword>
<dbReference type="SUPFAM" id="SSF47384">
    <property type="entry name" value="Homodimeric domain of signal transducing histidine kinase"/>
    <property type="match status" value="1"/>
</dbReference>
<dbReference type="SUPFAM" id="SSF55781">
    <property type="entry name" value="GAF domain-like"/>
    <property type="match status" value="2"/>
</dbReference>
<evidence type="ECO:0000256" key="3">
    <source>
        <dbReference type="ARBA" id="ARBA00022553"/>
    </source>
</evidence>
<dbReference type="InterPro" id="IPR003018">
    <property type="entry name" value="GAF"/>
</dbReference>
<comment type="catalytic activity">
    <reaction evidence="1">
        <text>ATP + protein L-histidine = ADP + protein N-phospho-L-histidine.</text>
        <dbReference type="EC" id="2.7.13.3"/>
    </reaction>
</comment>
<evidence type="ECO:0000256" key="7">
    <source>
        <dbReference type="SAM" id="Coils"/>
    </source>
</evidence>
<dbReference type="InterPro" id="IPR003661">
    <property type="entry name" value="HisK_dim/P_dom"/>
</dbReference>
<dbReference type="Pfam" id="PF00512">
    <property type="entry name" value="HisKA"/>
    <property type="match status" value="1"/>
</dbReference>
<dbReference type="SUPFAM" id="SSF52172">
    <property type="entry name" value="CheY-like"/>
    <property type="match status" value="1"/>
</dbReference>
<feature type="domain" description="Response regulatory" evidence="10">
    <location>
        <begin position="1397"/>
        <end position="1510"/>
    </location>
</feature>
<dbReference type="InterPro" id="IPR005467">
    <property type="entry name" value="His_kinase_dom"/>
</dbReference>
<dbReference type="Pfam" id="PF00072">
    <property type="entry name" value="Response_reg"/>
    <property type="match status" value="1"/>
</dbReference>
<keyword evidence="7" id="KW-0175">Coiled coil</keyword>
<dbReference type="CDD" id="cd17546">
    <property type="entry name" value="REC_hyHK_CKI1_RcsC-like"/>
    <property type="match status" value="1"/>
</dbReference>
<dbReference type="PANTHER" id="PTHR43047:SF64">
    <property type="entry name" value="HISTIDINE KINASE CONTAINING CHEY-HOMOLOGOUS RECEIVER DOMAIN AND PAS DOMAIN-RELATED"/>
    <property type="match status" value="1"/>
</dbReference>
<dbReference type="InterPro" id="IPR000014">
    <property type="entry name" value="PAS"/>
</dbReference>
<dbReference type="InterPro" id="IPR035965">
    <property type="entry name" value="PAS-like_dom_sf"/>
</dbReference>
<accession>A0A2U1B8J5</accession>
<dbReference type="InterPro" id="IPR029016">
    <property type="entry name" value="GAF-like_dom_sf"/>
</dbReference>
<dbReference type="SUPFAM" id="SSF55874">
    <property type="entry name" value="ATPase domain of HSP90 chaperone/DNA topoisomerase II/histidine kinase"/>
    <property type="match status" value="1"/>
</dbReference>
<gene>
    <name evidence="12" type="ORF">C8D82_104106</name>
</gene>
<evidence type="ECO:0000256" key="5">
    <source>
        <dbReference type="ARBA" id="ARBA00022777"/>
    </source>
</evidence>
<dbReference type="Pfam" id="PF13426">
    <property type="entry name" value="PAS_9"/>
    <property type="match status" value="1"/>
</dbReference>
<protein>
    <recommendedName>
        <fullName evidence="2">histidine kinase</fullName>
        <ecNumber evidence="2">2.7.13.3</ecNumber>
    </recommendedName>
</protein>
<feature type="coiled-coil region" evidence="7">
    <location>
        <begin position="372"/>
        <end position="402"/>
    </location>
</feature>
<comment type="caution">
    <text evidence="12">The sequence shown here is derived from an EMBL/GenBank/DDBJ whole genome shotgun (WGS) entry which is preliminary data.</text>
</comment>
<dbReference type="PANTHER" id="PTHR43047">
    <property type="entry name" value="TWO-COMPONENT HISTIDINE PROTEIN KINASE"/>
    <property type="match status" value="1"/>
</dbReference>
<dbReference type="Pfam" id="PF02518">
    <property type="entry name" value="HATPase_c"/>
    <property type="match status" value="1"/>
</dbReference>
<dbReference type="PRINTS" id="PR00344">
    <property type="entry name" value="BCTRLSENSOR"/>
</dbReference>
<keyword evidence="13" id="KW-1185">Reference proteome</keyword>
<dbReference type="Proteomes" id="UP000245959">
    <property type="component" value="Unassembled WGS sequence"/>
</dbReference>
<sequence length="1518" mass="171174">MCGQDRFFLAPFSRSSMQYPPHNAGIRPPPFRKRNFGSMTDSSWSRGRKALICCLAGVLLPFAVSAAESSGSVSTDVAFLWRNYRMECQAVIGFFVLFFLLLIGMVVYMIRFRAAIHRRRQDEREFRRRIYLERDRSNQALLTLEQTAKMANLAYFSCRADGSELTLSAGANRNWPLEDSKAVPPSQWVYPEDLASFEASWQELTQGRSPEIEISFRAGKGGARYFRLQAGARGVAEEGERRIVGCIQEVTDLRERERKFRDTDELLKIMADTLPCPIFIKDASDGFRYLLSNRSHAALLNRTPEEVAGRTDAEIFGPGHEYVERFRKADREALEAGRNLESVERVVDAQGKVHYLHGIKGIVTQSGGRKLLIGMATEVTELEETKQRAEESKRLLQAILDHVPVGILLKDPAADYRYVLWNRALSEFSGVPVEQVLGKNDFEANIYPGCAEQFRREDAKVVATGKAEVFVEDLQTVRDTRVVYHTHKIPLELEPGKTFLLGLCVDISREWKLENEQNRMIDALNDFVRNEQMLNRCLKTITVENDFETAVNEILKRVGENRGADRCFIFRYSDNYRVGDNCFEWVREGIAPQKRDLRDFEVERVQKLHRLIVERRIIAVNDLAQEPEIREELAAWLGKEPDVKSLLISEIREGGQLWGVFGLDFVRERHAITAADRETLRSAGNLFMLARERQRQMELVADTVALQKQLVENIDIPLAIFDLDYNIISINSAAAEDVPIGELIGKKCYSSLCGCAEPPSWCPHARVRLSGRSEQVDFTLKGRNLHLTSQPIFDRDGKIRHIFEAAVDMTDAQRQNETLAENRNRLLESNNLLKICIEQDETVNACMETLVLNSDFRDSLQHIVSRIGERLGSDTCGVFRAVDGKEKFAVEEYWVAGGLSPKLMVRELVRRDYPACFEELFHGRMLKVALKGEDGEEETPVQREMRNYLRGQKFSSIFCIGVWCRGEYWGHLGVEWSDAGSMFNEVGERMVRAAARIIEILIERELGRKTLVRSESEKTLVFNMLDIPLILFDAQNRVVRVNAAAEKLAGRSRAKILAEPCYRSFCRREAPPPDCMVRLTLQTGLPQQGEAQILGKTYQVASRPLFEEGKLVNVLQSFVDMTEARQQSEKLKAAMESAQAADRAKSFFLATMSHEIRTPLNAVIGFSELLQNQSLSPEEQVEYLHSINLAGTALLRLINDILDLSKIEAGEVRIVAEKIDFTALCGEINAIFTQKVMEKKLYFKLEVPSGLPFLWLDGQQMRQVLLNLVGNAVKFTGEGGVTLKVEFRREGPEAGTLEIAIIDTGIGISREYQQKVFQPFIQDNAVRDRAYEGTGLGLSISQRLIRKMDGRLLLESEPGRGSCFTVVLEHVRYEEGAPEQAGAVSGKEKASMVFARPLLLVDDVPMNLKVLEAMLRKLDVPYLACASGAEALELAAKELPCVILTDLWMPGMNGGELAERLAGDPVLREIPVIAVTADSQIDPKLEGLFDGVLLKPISLDGLRKLLNGLPVKHTAIDC</sequence>
<dbReference type="SMART" id="SM00091">
    <property type="entry name" value="PAS"/>
    <property type="match status" value="4"/>
</dbReference>
<keyword evidence="3 6" id="KW-0597">Phosphoprotein</keyword>
<feature type="domain" description="Histidine kinase" evidence="9">
    <location>
        <begin position="1151"/>
        <end position="1372"/>
    </location>
</feature>
<dbReference type="InterPro" id="IPR036890">
    <property type="entry name" value="HATPase_C_sf"/>
</dbReference>
<evidence type="ECO:0000259" key="9">
    <source>
        <dbReference type="PROSITE" id="PS50109"/>
    </source>
</evidence>
<evidence type="ECO:0000256" key="6">
    <source>
        <dbReference type="PROSITE-ProRule" id="PRU00169"/>
    </source>
</evidence>
<dbReference type="SMART" id="SM00448">
    <property type="entry name" value="REC"/>
    <property type="match status" value="1"/>
</dbReference>
<feature type="modified residue" description="4-aspartylphosphate" evidence="6">
    <location>
        <position position="1446"/>
    </location>
</feature>
<dbReference type="EC" id="2.7.13.3" evidence="2"/>
<dbReference type="InterPro" id="IPR001789">
    <property type="entry name" value="Sig_transdc_resp-reg_receiver"/>
</dbReference>
<evidence type="ECO:0000313" key="12">
    <source>
        <dbReference type="EMBL" id="PVY44961.1"/>
    </source>
</evidence>
<dbReference type="InterPro" id="IPR003594">
    <property type="entry name" value="HATPase_dom"/>
</dbReference>
<keyword evidence="4" id="KW-0808">Transferase</keyword>
<dbReference type="Gene3D" id="3.30.565.10">
    <property type="entry name" value="Histidine kinase-like ATPase, C-terminal domain"/>
    <property type="match status" value="1"/>
</dbReference>
<feature type="transmembrane region" description="Helical" evidence="8">
    <location>
        <begin position="90"/>
        <end position="110"/>
    </location>
</feature>
<organism evidence="12 13">
    <name type="scientific">Victivallis vadensis</name>
    <dbReference type="NCBI Taxonomy" id="172901"/>
    <lineage>
        <taxon>Bacteria</taxon>
        <taxon>Pseudomonadati</taxon>
        <taxon>Lentisphaerota</taxon>
        <taxon>Lentisphaeria</taxon>
        <taxon>Victivallales</taxon>
        <taxon>Victivallaceae</taxon>
        <taxon>Victivallis</taxon>
    </lineage>
</organism>
<dbReference type="Gene3D" id="1.10.287.130">
    <property type="match status" value="1"/>
</dbReference>
<dbReference type="Gene3D" id="3.30.450.20">
    <property type="entry name" value="PAS domain"/>
    <property type="match status" value="5"/>
</dbReference>
<keyword evidence="8" id="KW-0472">Membrane</keyword>
<dbReference type="PROSITE" id="PS50110">
    <property type="entry name" value="RESPONSE_REGULATORY"/>
    <property type="match status" value="1"/>
</dbReference>
<evidence type="ECO:0000256" key="8">
    <source>
        <dbReference type="SAM" id="Phobius"/>
    </source>
</evidence>
<dbReference type="FunFam" id="3.30.565.10:FF:000010">
    <property type="entry name" value="Sensor histidine kinase RcsC"/>
    <property type="match status" value="1"/>
</dbReference>
<dbReference type="SMART" id="SM00388">
    <property type="entry name" value="HisKA"/>
    <property type="match status" value="1"/>
</dbReference>
<feature type="domain" description="PAS" evidence="11">
    <location>
        <begin position="392"/>
        <end position="465"/>
    </location>
</feature>
<feature type="domain" description="PAS" evidence="11">
    <location>
        <begin position="1014"/>
        <end position="1059"/>
    </location>
</feature>
<dbReference type="Pfam" id="PF01590">
    <property type="entry name" value="GAF"/>
    <property type="match status" value="1"/>
</dbReference>
<dbReference type="Pfam" id="PF08448">
    <property type="entry name" value="PAS_4"/>
    <property type="match status" value="3"/>
</dbReference>
<dbReference type="InterPro" id="IPR004358">
    <property type="entry name" value="Sig_transdc_His_kin-like_C"/>
</dbReference>
<evidence type="ECO:0000256" key="2">
    <source>
        <dbReference type="ARBA" id="ARBA00012438"/>
    </source>
</evidence>
<dbReference type="SMART" id="SM00387">
    <property type="entry name" value="HATPase_c"/>
    <property type="match status" value="1"/>
</dbReference>
<evidence type="ECO:0000313" key="13">
    <source>
        <dbReference type="Proteomes" id="UP000245959"/>
    </source>
</evidence>
<dbReference type="CDD" id="cd16922">
    <property type="entry name" value="HATPase_EvgS-ArcB-TorS-like"/>
    <property type="match status" value="1"/>
</dbReference>
<dbReference type="SMART" id="SM00065">
    <property type="entry name" value="GAF"/>
    <property type="match status" value="1"/>
</dbReference>
<dbReference type="Gene3D" id="3.30.450.40">
    <property type="match status" value="2"/>
</dbReference>
<dbReference type="PROSITE" id="PS50112">
    <property type="entry name" value="PAS"/>
    <property type="match status" value="3"/>
</dbReference>
<dbReference type="GO" id="GO:0000155">
    <property type="term" value="F:phosphorelay sensor kinase activity"/>
    <property type="evidence" value="ECO:0007669"/>
    <property type="project" value="InterPro"/>
</dbReference>
<keyword evidence="5" id="KW-0418">Kinase</keyword>
<evidence type="ECO:0000259" key="10">
    <source>
        <dbReference type="PROSITE" id="PS50110"/>
    </source>
</evidence>
<dbReference type="InterPro" id="IPR013656">
    <property type="entry name" value="PAS_4"/>
</dbReference>
<feature type="domain" description="PAS" evidence="11">
    <location>
        <begin position="263"/>
        <end position="350"/>
    </location>
</feature>
<evidence type="ECO:0000256" key="4">
    <source>
        <dbReference type="ARBA" id="ARBA00022679"/>
    </source>
</evidence>
<proteinExistence type="predicted"/>
<dbReference type="CDD" id="cd00082">
    <property type="entry name" value="HisKA"/>
    <property type="match status" value="1"/>
</dbReference>
<evidence type="ECO:0000259" key="11">
    <source>
        <dbReference type="PROSITE" id="PS50112"/>
    </source>
</evidence>
<dbReference type="NCBIfam" id="TIGR00229">
    <property type="entry name" value="sensory_box"/>
    <property type="match status" value="1"/>
</dbReference>
<dbReference type="EMBL" id="QEKH01000004">
    <property type="protein sequence ID" value="PVY44961.1"/>
    <property type="molecule type" value="Genomic_DNA"/>
</dbReference>
<dbReference type="InterPro" id="IPR036097">
    <property type="entry name" value="HisK_dim/P_sf"/>
</dbReference>
<keyword evidence="8" id="KW-1133">Transmembrane helix</keyword>